<dbReference type="EMBL" id="JACWUS010000001">
    <property type="protein sequence ID" value="MBD2829386.1"/>
    <property type="molecule type" value="Genomic_DNA"/>
</dbReference>
<accession>A0A927BMM3</accession>
<organism evidence="1">
    <name type="scientific">Streptomyces globisporus</name>
    <dbReference type="NCBI Taxonomy" id="1908"/>
    <lineage>
        <taxon>Bacteria</taxon>
        <taxon>Bacillati</taxon>
        <taxon>Actinomycetota</taxon>
        <taxon>Actinomycetes</taxon>
        <taxon>Kitasatosporales</taxon>
        <taxon>Streptomycetaceae</taxon>
        <taxon>Streptomyces</taxon>
    </lineage>
</organism>
<protein>
    <submittedName>
        <fullName evidence="1">Uncharacterized protein</fullName>
    </submittedName>
</protein>
<evidence type="ECO:0000313" key="1">
    <source>
        <dbReference type="EMBL" id="MBD2829386.1"/>
    </source>
</evidence>
<gene>
    <name evidence="1" type="ORF">ID875_15980</name>
</gene>
<dbReference type="AlphaFoldDB" id="A0A927BMM3"/>
<reference evidence="1" key="1">
    <citation type="journal article" date="2020" name="PLoS ONE">
        <title>Isolation and characterization of Streptomyces bacteriophages and Streptomyces strains encoding biosynthetic arsenals: Streptomyces strains and phages for antibiotic discovery.</title>
        <authorList>
            <person name="Montano E.T."/>
            <person name="Nideffer J.F."/>
            <person name="Brumage L."/>
            <person name="Erb M."/>
            <person name="Derman A.I."/>
            <person name="Davis J.P."/>
            <person name="Estrada E."/>
            <person name="Fu S."/>
            <person name="Le D."/>
            <person name="Vuppala A."/>
            <person name="Tran C."/>
            <person name="Luterstein E."/>
            <person name="Lakkaraju S."/>
            <person name="Panchagnula S."/>
            <person name="Ren C."/>
            <person name="Doan J."/>
            <person name="Tran S."/>
            <person name="Soriano J."/>
            <person name="Fujita Y."/>
            <person name="Gutala P."/>
            <person name="Fujii Q."/>
            <person name="Lee M."/>
            <person name="Bui A."/>
            <person name="Villarreal C."/>
            <person name="Shing S.R."/>
            <person name="Kim S."/>
            <person name="Freeman D."/>
            <person name="Racha V."/>
            <person name="Ho A."/>
            <person name="Kumar P."/>
            <person name="Falah K."/>
            <person name="Dawson T."/>
            <person name="Enustun E."/>
            <person name="Prichard A."/>
            <person name="Gomez A."/>
            <person name="Khanna K."/>
            <person name="Trigg S."/>
            <person name="Fernandez L."/>
            <person name="Pogliano K."/>
            <person name="Pogliano J."/>
        </authorList>
    </citation>
    <scope>NUCLEOTIDE SEQUENCE</scope>
    <source>
        <strain evidence="1">QF2</strain>
    </source>
</reference>
<proteinExistence type="predicted"/>
<name>A0A927BMM3_STRGL</name>
<comment type="caution">
    <text evidence="1">The sequence shown here is derived from an EMBL/GenBank/DDBJ whole genome shotgun (WGS) entry which is preliminary data.</text>
</comment>
<sequence>MTATTATTIPSGIRPPCERSRVQATGSAMIWVISAGPRLQLRSSSSPRAPISGIAPRATRVMPTVSACCVLSSFPSSPAISR</sequence>